<organism evidence="2 3">
    <name type="scientific">Rufibacter sediminis</name>
    <dbReference type="NCBI Taxonomy" id="2762756"/>
    <lineage>
        <taxon>Bacteria</taxon>
        <taxon>Pseudomonadati</taxon>
        <taxon>Bacteroidota</taxon>
        <taxon>Cytophagia</taxon>
        <taxon>Cytophagales</taxon>
        <taxon>Hymenobacteraceae</taxon>
        <taxon>Rufibacter</taxon>
    </lineage>
</organism>
<accession>A0ABR6VW64</accession>
<dbReference type="Pfam" id="PF05272">
    <property type="entry name" value="VapE-like_dom"/>
    <property type="match status" value="1"/>
</dbReference>
<dbReference type="PANTHER" id="PTHR34985">
    <property type="entry name" value="SLR0554 PROTEIN"/>
    <property type="match status" value="1"/>
</dbReference>
<evidence type="ECO:0000313" key="2">
    <source>
        <dbReference type="EMBL" id="MBC3541393.1"/>
    </source>
</evidence>
<sequence length="423" mass="48089">MDLNNLDTSQFMEELSLHSKSQLPEKPSSSNNTAMIEEYLNKRYDFRHNVVTGQLEFKGKKDNKFISLQDRDENSLWREIQKNSDLEYAKATCSLSSLRAILHSNFSKEFDPLKDYFTTLPKWDQKTDHIADLANTVKTDNDALFQRLLKKWLVGIVGSAIPPHAVNQTALIFSGKQGVGKTTWILNLMPKQLRTYTYTGTINPTNKDTFIYLSNCMIINLDELENLNSSEVGALKELITKPQIKLRRPYGRNSEDLPRRASFAGSVNSSQFLNDSTGSRRFLCFEALEFDYQHKVDMDKVYAQAYSLFNQGFKHWLDKEEIKELEKNNSKFQRSTVEEDLVLEELLPAKEGDSGCLFYTTTQIASLLATKVSSLAVNSATIQRLGRALKKHGYKAYKKGGLQKYAVSLKQPDRDSNSGSIPG</sequence>
<reference evidence="2 3" key="1">
    <citation type="journal article" date="2019" name="Int. J. Syst. Evol. Microbiol.">
        <title>Rufibacter sediminis sp. nov., isolated from freshwater lake sediment.</title>
        <authorList>
            <person name="Qu J.H."/>
            <person name="Zhang L.J."/>
            <person name="Fu Y.H."/>
            <person name="Li H.F."/>
        </authorList>
    </citation>
    <scope>NUCLEOTIDE SEQUENCE [LARGE SCALE GENOMIC DNA]</scope>
    <source>
        <strain evidence="2 3">H-1</strain>
    </source>
</reference>
<protein>
    <submittedName>
        <fullName evidence="2">Virulence-associated e family protein</fullName>
    </submittedName>
</protein>
<dbReference type="Proteomes" id="UP000659698">
    <property type="component" value="Unassembled WGS sequence"/>
</dbReference>
<dbReference type="PANTHER" id="PTHR34985:SF1">
    <property type="entry name" value="SLR0554 PROTEIN"/>
    <property type="match status" value="1"/>
</dbReference>
<evidence type="ECO:0000313" key="3">
    <source>
        <dbReference type="Proteomes" id="UP000659698"/>
    </source>
</evidence>
<dbReference type="InterPro" id="IPR007936">
    <property type="entry name" value="VapE-like_dom"/>
</dbReference>
<dbReference type="EMBL" id="JACOAF010000041">
    <property type="protein sequence ID" value="MBC3541393.1"/>
    <property type="molecule type" value="Genomic_DNA"/>
</dbReference>
<proteinExistence type="predicted"/>
<evidence type="ECO:0000259" key="1">
    <source>
        <dbReference type="Pfam" id="PF05272"/>
    </source>
</evidence>
<name>A0ABR6VW64_9BACT</name>
<gene>
    <name evidence="2" type="ORF">H7U12_16990</name>
</gene>
<feature type="domain" description="Virulence-associated protein E-like" evidence="1">
    <location>
        <begin position="122"/>
        <end position="333"/>
    </location>
</feature>
<keyword evidence="3" id="KW-1185">Reference proteome</keyword>
<comment type="caution">
    <text evidence="2">The sequence shown here is derived from an EMBL/GenBank/DDBJ whole genome shotgun (WGS) entry which is preliminary data.</text>
</comment>
<dbReference type="RefSeq" id="WP_186640220.1">
    <property type="nucleotide sequence ID" value="NZ_JACOAF010000041.1"/>
</dbReference>